<evidence type="ECO:0000313" key="2">
    <source>
        <dbReference type="EMBL" id="GIX87694.1"/>
    </source>
</evidence>
<evidence type="ECO:0000313" key="3">
    <source>
        <dbReference type="Proteomes" id="UP001054837"/>
    </source>
</evidence>
<reference evidence="2 3" key="1">
    <citation type="submission" date="2021-06" db="EMBL/GenBank/DDBJ databases">
        <title>Caerostris darwini draft genome.</title>
        <authorList>
            <person name="Kono N."/>
            <person name="Arakawa K."/>
        </authorList>
    </citation>
    <scope>NUCLEOTIDE SEQUENCE [LARGE SCALE GENOMIC DNA]</scope>
</reference>
<dbReference type="GO" id="GO:0003824">
    <property type="term" value="F:catalytic activity"/>
    <property type="evidence" value="ECO:0007669"/>
    <property type="project" value="InterPro"/>
</dbReference>
<name>A0AAV4NTF5_9ARAC</name>
<comment type="caution">
    <text evidence="2">The sequence shown here is derived from an EMBL/GenBank/DDBJ whole genome shotgun (WGS) entry which is preliminary data.</text>
</comment>
<dbReference type="Gene3D" id="3.60.10.10">
    <property type="entry name" value="Endonuclease/exonuclease/phosphatase"/>
    <property type="match status" value="1"/>
</dbReference>
<organism evidence="2 3">
    <name type="scientific">Caerostris darwini</name>
    <dbReference type="NCBI Taxonomy" id="1538125"/>
    <lineage>
        <taxon>Eukaryota</taxon>
        <taxon>Metazoa</taxon>
        <taxon>Ecdysozoa</taxon>
        <taxon>Arthropoda</taxon>
        <taxon>Chelicerata</taxon>
        <taxon>Arachnida</taxon>
        <taxon>Araneae</taxon>
        <taxon>Araneomorphae</taxon>
        <taxon>Entelegynae</taxon>
        <taxon>Araneoidea</taxon>
        <taxon>Araneidae</taxon>
        <taxon>Caerostris</taxon>
    </lineage>
</organism>
<sequence>MAQLQESIRNLDLDYISLNEPYCFKNQITCIPLNYTIAASSESPKGAIIIKSTLNAQIIICHKEVVIIQARLNNQDTILVSAYCPPNKNMDATLLIIRNAISKFSNLPIVILGDFNAKSRVWGQRDLDERGSKVLTFCHQHDLAIENSPESPPTYSSSRGDSWIDLLLTRNLASEITLEVTDHISNSDHNLLIVRHLYRDSHCTNTRKLSINKHNWIKIKTTLHHILKDQADTDLLPANVINSNIQHLQDTIFTAISKLKDNTNSSNSKPQKKKHAIWWTRELEIKRSKTRALGDSSRKKQILASEPIKKKSLKKTCQTGNLSTSIDESHRNILDFHFPWSNENHCSNLPVGSSQLHNFTPLTCAEVAAVISNIKPNKATGLDGLPGNLSEKFSMPIETGSYNYLTPYLRKATSRPPGKPPVWSLLRKKGRHMIILPTFGRFAFCPPGVKYLTKLLRKGSPSTLSLPTS</sequence>
<dbReference type="PANTHER" id="PTHR33273">
    <property type="entry name" value="DOMAIN-CONTAINING PROTEIN, PUTATIVE-RELATED"/>
    <property type="match status" value="1"/>
</dbReference>
<dbReference type="EMBL" id="BPLQ01002024">
    <property type="protein sequence ID" value="GIX87694.1"/>
    <property type="molecule type" value="Genomic_DNA"/>
</dbReference>
<dbReference type="PANTHER" id="PTHR33273:SF4">
    <property type="entry name" value="ENDONUCLEASE_EXONUCLEASE_PHOSPHATASE DOMAIN-CONTAINING PROTEIN"/>
    <property type="match status" value="1"/>
</dbReference>
<dbReference type="InterPro" id="IPR005135">
    <property type="entry name" value="Endo/exonuclease/phosphatase"/>
</dbReference>
<dbReference type="Proteomes" id="UP001054837">
    <property type="component" value="Unassembled WGS sequence"/>
</dbReference>
<gene>
    <name evidence="2" type="primary">DI617_08965</name>
    <name evidence="2" type="ORF">CDAR_616961</name>
</gene>
<dbReference type="SUPFAM" id="SSF56219">
    <property type="entry name" value="DNase I-like"/>
    <property type="match status" value="1"/>
</dbReference>
<dbReference type="Pfam" id="PF14529">
    <property type="entry name" value="Exo_endo_phos_2"/>
    <property type="match status" value="1"/>
</dbReference>
<evidence type="ECO:0000259" key="1">
    <source>
        <dbReference type="Pfam" id="PF14529"/>
    </source>
</evidence>
<feature type="domain" description="Endonuclease/exonuclease/phosphatase" evidence="1">
    <location>
        <begin position="79"/>
        <end position="191"/>
    </location>
</feature>
<dbReference type="InterPro" id="IPR036691">
    <property type="entry name" value="Endo/exonu/phosph_ase_sf"/>
</dbReference>
<protein>
    <recommendedName>
        <fullName evidence="1">Endonuclease/exonuclease/phosphatase domain-containing protein</fullName>
    </recommendedName>
</protein>
<keyword evidence="3" id="KW-1185">Reference proteome</keyword>
<proteinExistence type="predicted"/>
<accession>A0AAV4NTF5</accession>
<dbReference type="AlphaFoldDB" id="A0AAV4NTF5"/>